<name>E1YLE9_9BACT</name>
<proteinExistence type="predicted"/>
<organism evidence="1">
    <name type="scientific">uncultured Desulfobacterium sp</name>
    <dbReference type="NCBI Taxonomy" id="201089"/>
    <lineage>
        <taxon>Bacteria</taxon>
        <taxon>Pseudomonadati</taxon>
        <taxon>Thermodesulfobacteriota</taxon>
        <taxon>Desulfobacteria</taxon>
        <taxon>Desulfobacterales</taxon>
        <taxon>Desulfobacteriaceae</taxon>
        <taxon>Desulfobacterium</taxon>
        <taxon>environmental samples</taxon>
    </lineage>
</organism>
<reference evidence="1" key="1">
    <citation type="journal article" date="2011" name="Environ. Microbiol.">
        <title>Genomic insights into the metabolic potential of the polycyclic aromatic hydrocarbon degrading sulfate-reducing Deltaproteobacterium N47.</title>
        <authorList>
            <person name="Bergmann F."/>
            <person name="Selesi D."/>
            <person name="Weinmaier T."/>
            <person name="Tischler P."/>
            <person name="Rattei T."/>
            <person name="Meckenstock R.U."/>
        </authorList>
    </citation>
    <scope>NUCLEOTIDE SEQUENCE</scope>
</reference>
<dbReference type="EMBL" id="FR695877">
    <property type="protein sequence ID" value="CBX30932.1"/>
    <property type="molecule type" value="Genomic_DNA"/>
</dbReference>
<protein>
    <recommendedName>
        <fullName evidence="2">Transposase IS4-like domain-containing protein</fullName>
    </recommendedName>
</protein>
<gene>
    <name evidence="1" type="ORF">N47_E44440</name>
</gene>
<sequence>MQPTQTAAVRDYKQLSQVERAFRSFKTVDLMVRPIHHRLEDRVRSHIFLCMLAYCVQWHMMEAWRPLIYADEKQQEKAFRDPVAPAKRSVSAMQKVHTKNLEDGSRVHSFRSLLGHLGAIVRATCRCPGADDNAPTFTVITKANSKQQKAFDLLQSINA</sequence>
<evidence type="ECO:0008006" key="2">
    <source>
        <dbReference type="Google" id="ProtNLM"/>
    </source>
</evidence>
<accession>E1YLE9</accession>
<dbReference type="AlphaFoldDB" id="E1YLE9"/>
<evidence type="ECO:0000313" key="1">
    <source>
        <dbReference type="EMBL" id="CBX30932.1"/>
    </source>
</evidence>